<evidence type="ECO:0000259" key="1">
    <source>
        <dbReference type="Pfam" id="PF05598"/>
    </source>
</evidence>
<organism evidence="2 3">
    <name type="scientific">Pseudothauera lacus</name>
    <dbReference type="NCBI Taxonomy" id="2136175"/>
    <lineage>
        <taxon>Bacteria</taxon>
        <taxon>Pseudomonadati</taxon>
        <taxon>Pseudomonadota</taxon>
        <taxon>Betaproteobacteria</taxon>
        <taxon>Rhodocyclales</taxon>
        <taxon>Zoogloeaceae</taxon>
        <taxon>Pseudothauera</taxon>
    </lineage>
</organism>
<dbReference type="Proteomes" id="UP000241193">
    <property type="component" value="Unassembled WGS sequence"/>
</dbReference>
<accession>A0A2T4IF48</accession>
<name>A0A2T4IF48_9RHOO</name>
<dbReference type="EMBL" id="PZKC01000006">
    <property type="protein sequence ID" value="PTD96395.1"/>
    <property type="molecule type" value="Genomic_DNA"/>
</dbReference>
<evidence type="ECO:0000313" key="2">
    <source>
        <dbReference type="EMBL" id="PTD96395.1"/>
    </source>
</evidence>
<sequence>MKPSCNPDSAHPALFTAIRWPKATTPKREQILSMVERAVDWNLLEEIVRPFYQADVRRTGRKGYSLRMMLRCHVLKRLWYMSDRQAEHAVLDSHAFAKFIGTDPWAPRPPSATAIRAFRKTLHENDVDTALSVADLIEQHLTASLRAVGMEFRPGRIEDPVFRKASDE</sequence>
<evidence type="ECO:0000313" key="3">
    <source>
        <dbReference type="Proteomes" id="UP000241193"/>
    </source>
</evidence>
<reference evidence="2 3" key="1">
    <citation type="submission" date="2018-03" db="EMBL/GenBank/DDBJ databases">
        <authorList>
            <person name="Keele B.F."/>
        </authorList>
    </citation>
    <scope>NUCLEOTIDE SEQUENCE [LARGE SCALE GENOMIC DNA]</scope>
    <source>
        <strain evidence="2 3">D20</strain>
    </source>
</reference>
<protein>
    <recommendedName>
        <fullName evidence="1">Transposase InsH N-terminal domain-containing protein</fullName>
    </recommendedName>
</protein>
<feature type="domain" description="Transposase InsH N-terminal" evidence="1">
    <location>
        <begin position="26"/>
        <end position="120"/>
    </location>
</feature>
<dbReference type="Pfam" id="PF05598">
    <property type="entry name" value="DUF772"/>
    <property type="match status" value="1"/>
</dbReference>
<keyword evidence="3" id="KW-1185">Reference proteome</keyword>
<dbReference type="PANTHER" id="PTHR35604:SF2">
    <property type="entry name" value="TRANSPOSASE INSH FOR INSERTION SEQUENCE ELEMENT IS5A-RELATED"/>
    <property type="match status" value="1"/>
</dbReference>
<gene>
    <name evidence="2" type="ORF">C8261_08740</name>
</gene>
<reference evidence="2 3" key="2">
    <citation type="submission" date="2018-04" db="EMBL/GenBank/DDBJ databases">
        <title>Thauera lacus sp. nov., isolated from an saline lake in Inner Mongolia, China.</title>
        <authorList>
            <person name="Liang Q.-Y."/>
        </authorList>
    </citation>
    <scope>NUCLEOTIDE SEQUENCE [LARGE SCALE GENOMIC DNA]</scope>
    <source>
        <strain evidence="2 3">D20</strain>
    </source>
</reference>
<comment type="caution">
    <text evidence="2">The sequence shown here is derived from an EMBL/GenBank/DDBJ whole genome shotgun (WGS) entry which is preliminary data.</text>
</comment>
<dbReference type="OrthoDB" id="9774608at2"/>
<dbReference type="AlphaFoldDB" id="A0A2T4IF48"/>
<dbReference type="InterPro" id="IPR008490">
    <property type="entry name" value="Transposase_InsH_N"/>
</dbReference>
<proteinExistence type="predicted"/>
<dbReference type="PANTHER" id="PTHR35604">
    <property type="entry name" value="TRANSPOSASE INSH FOR INSERTION SEQUENCE ELEMENT IS5A-RELATED"/>
    <property type="match status" value="1"/>
</dbReference>